<comment type="similarity">
    <text evidence="5">Belongs to the truncated hemoglobin family. Group II subfamily.</text>
</comment>
<dbReference type="Gene3D" id="1.10.490.10">
    <property type="entry name" value="Globins"/>
    <property type="match status" value="1"/>
</dbReference>
<reference evidence="6" key="1">
    <citation type="submission" date="2024-05" db="EMBL/GenBank/DDBJ databases">
        <authorList>
            <person name="Bunk B."/>
            <person name="Swiderski J."/>
            <person name="Sproer C."/>
            <person name="Thiel V."/>
        </authorList>
    </citation>
    <scope>NUCLEOTIDE SEQUENCE</scope>
    <source>
        <strain evidence="6">DSM 17735</strain>
    </source>
</reference>
<dbReference type="Pfam" id="PF01152">
    <property type="entry name" value="Bac_globin"/>
    <property type="match status" value="1"/>
</dbReference>
<gene>
    <name evidence="6" type="ORF">ABLV49_08640</name>
</gene>
<dbReference type="EMBL" id="CP157675">
    <property type="protein sequence ID" value="XBP71844.1"/>
    <property type="molecule type" value="Genomic_DNA"/>
</dbReference>
<dbReference type="PANTHER" id="PTHR47366">
    <property type="entry name" value="TWO-ON-TWO HEMOGLOBIN-3"/>
    <property type="match status" value="1"/>
</dbReference>
<dbReference type="GO" id="GO:0005344">
    <property type="term" value="F:oxygen carrier activity"/>
    <property type="evidence" value="ECO:0007669"/>
    <property type="project" value="InterPro"/>
</dbReference>
<dbReference type="SUPFAM" id="SSF46458">
    <property type="entry name" value="Globin-like"/>
    <property type="match status" value="1"/>
</dbReference>
<evidence type="ECO:0000313" key="6">
    <source>
        <dbReference type="EMBL" id="XBP71844.1"/>
    </source>
</evidence>
<dbReference type="InterPro" id="IPR009050">
    <property type="entry name" value="Globin-like_sf"/>
</dbReference>
<dbReference type="GO" id="GO:0046872">
    <property type="term" value="F:metal ion binding"/>
    <property type="evidence" value="ECO:0007669"/>
    <property type="project" value="UniProtKB-KW"/>
</dbReference>
<evidence type="ECO:0000256" key="3">
    <source>
        <dbReference type="ARBA" id="ARBA00022723"/>
    </source>
</evidence>
<dbReference type="CDD" id="cd14773">
    <property type="entry name" value="TrHb2_PhHbO-like_O"/>
    <property type="match status" value="1"/>
</dbReference>
<keyword evidence="1" id="KW-0813">Transport</keyword>
<dbReference type="PANTHER" id="PTHR47366:SF1">
    <property type="entry name" value="TWO-ON-TWO HEMOGLOBIN-3"/>
    <property type="match status" value="1"/>
</dbReference>
<protein>
    <submittedName>
        <fullName evidence="6">Group II truncated hemoglobin</fullName>
    </submittedName>
</protein>
<organism evidence="6">
    <name type="scientific">Polaromonas hydrogenivorans</name>
    <dbReference type="NCBI Taxonomy" id="335476"/>
    <lineage>
        <taxon>Bacteria</taxon>
        <taxon>Pseudomonadati</taxon>
        <taxon>Pseudomonadota</taxon>
        <taxon>Betaproteobacteria</taxon>
        <taxon>Burkholderiales</taxon>
        <taxon>Comamonadaceae</taxon>
        <taxon>Polaromonas</taxon>
    </lineage>
</organism>
<dbReference type="GO" id="GO:0020037">
    <property type="term" value="F:heme binding"/>
    <property type="evidence" value="ECO:0007669"/>
    <property type="project" value="InterPro"/>
</dbReference>
<accession>A0AAU7LW62</accession>
<keyword evidence="3" id="KW-0479">Metal-binding</keyword>
<keyword evidence="4" id="KW-0408">Iron</keyword>
<keyword evidence="2" id="KW-0349">Heme</keyword>
<evidence type="ECO:0000256" key="5">
    <source>
        <dbReference type="ARBA" id="ARBA00034496"/>
    </source>
</evidence>
<dbReference type="RefSeq" id="WP_349281192.1">
    <property type="nucleotide sequence ID" value="NZ_CBCSCU010000004.1"/>
</dbReference>
<proteinExistence type="inferred from homology"/>
<dbReference type="InterPro" id="IPR044203">
    <property type="entry name" value="GlbO/GLB3-like"/>
</dbReference>
<evidence type="ECO:0000256" key="2">
    <source>
        <dbReference type="ARBA" id="ARBA00022617"/>
    </source>
</evidence>
<dbReference type="GO" id="GO:0019825">
    <property type="term" value="F:oxygen binding"/>
    <property type="evidence" value="ECO:0007669"/>
    <property type="project" value="InterPro"/>
</dbReference>
<dbReference type="InterPro" id="IPR001486">
    <property type="entry name" value="Hemoglobin_trunc"/>
</dbReference>
<evidence type="ECO:0000256" key="1">
    <source>
        <dbReference type="ARBA" id="ARBA00022448"/>
    </source>
</evidence>
<evidence type="ECO:0000256" key="4">
    <source>
        <dbReference type="ARBA" id="ARBA00023004"/>
    </source>
</evidence>
<sequence length="142" mass="15395">MNPTTATAATSPASQPPATHFELLGGQAGVVRLVNAFYRHMDTRLDASGIRAMHEPDLASTKAVLVLYLCEWLGGPKDYSAQRGHPRLRMRHGGFSIGVAERDAWLACMRAALDDAGATPELHGALMTAFFKTADWMRNTSP</sequence>
<dbReference type="AlphaFoldDB" id="A0AAU7LW62"/>
<dbReference type="InterPro" id="IPR012292">
    <property type="entry name" value="Globin/Proto"/>
</dbReference>
<name>A0AAU7LW62_9BURK</name>